<sequence length="339" mass="36414">MLSSNIGGRDQVSAVEEEGADHLVTRTAREKPDGGAEAAAARAAAEPSSAQSKNEDPNLSSSSSSFQCRGKRGKSLRELIALRGEDARHEEDDRPRAMRASLAQRAENLSFASSSERHRTVAANRGAQLIETATRPAPDDGKTCTLASEGGVHGKLSGSEAAFKTTRRKTDEEIIVGRGNTDDKGQDAVEDNDSTADEIDFGGGDNGGFVLDDQEEERGFQTENSTREESSSSTATRSTSPHSSPQRPADERASSLAPTGLAPRLNTQLDASENGGEAEQPSADESIAERPVNDGRERVSERARLDSNNRQPSTDEVMRKPRPQVTSTRTMLGHELMRR</sequence>
<dbReference type="EMBL" id="AGNL01035797">
    <property type="protein sequence ID" value="EJK54447.1"/>
    <property type="molecule type" value="Genomic_DNA"/>
</dbReference>
<feature type="region of interest" description="Disordered" evidence="1">
    <location>
        <begin position="1"/>
        <end position="72"/>
    </location>
</feature>
<evidence type="ECO:0000256" key="1">
    <source>
        <dbReference type="SAM" id="MobiDB-lite"/>
    </source>
</evidence>
<feature type="compositionally biased region" description="Basic and acidic residues" evidence="1">
    <location>
        <begin position="287"/>
        <end position="307"/>
    </location>
</feature>
<feature type="compositionally biased region" description="Low complexity" evidence="1">
    <location>
        <begin position="231"/>
        <end position="245"/>
    </location>
</feature>
<feature type="region of interest" description="Disordered" evidence="1">
    <location>
        <begin position="148"/>
        <end position="339"/>
    </location>
</feature>
<evidence type="ECO:0000313" key="3">
    <source>
        <dbReference type="Proteomes" id="UP000266841"/>
    </source>
</evidence>
<name>K0S6D9_THAOC</name>
<feature type="compositionally biased region" description="Low complexity" evidence="1">
    <location>
        <begin position="36"/>
        <end position="50"/>
    </location>
</feature>
<protein>
    <submittedName>
        <fullName evidence="2">Uncharacterized protein</fullName>
    </submittedName>
</protein>
<feature type="compositionally biased region" description="Basic and acidic residues" evidence="1">
    <location>
        <begin position="20"/>
        <end position="34"/>
    </location>
</feature>
<proteinExistence type="predicted"/>
<feature type="compositionally biased region" description="Basic and acidic residues" evidence="1">
    <location>
        <begin position="217"/>
        <end position="230"/>
    </location>
</feature>
<dbReference type="Proteomes" id="UP000266841">
    <property type="component" value="Unassembled WGS sequence"/>
</dbReference>
<comment type="caution">
    <text evidence="2">The sequence shown here is derived from an EMBL/GenBank/DDBJ whole genome shotgun (WGS) entry which is preliminary data.</text>
</comment>
<dbReference type="AlphaFoldDB" id="K0S6D9"/>
<evidence type="ECO:0000313" key="2">
    <source>
        <dbReference type="EMBL" id="EJK54447.1"/>
    </source>
</evidence>
<gene>
    <name evidence="2" type="ORF">THAOC_25923</name>
</gene>
<accession>K0S6D9</accession>
<reference evidence="2 3" key="1">
    <citation type="journal article" date="2012" name="Genome Biol.">
        <title>Genome and low-iron response of an oceanic diatom adapted to chronic iron limitation.</title>
        <authorList>
            <person name="Lommer M."/>
            <person name="Specht M."/>
            <person name="Roy A.S."/>
            <person name="Kraemer L."/>
            <person name="Andreson R."/>
            <person name="Gutowska M.A."/>
            <person name="Wolf J."/>
            <person name="Bergner S.V."/>
            <person name="Schilhabel M.B."/>
            <person name="Klostermeier U.C."/>
            <person name="Beiko R.G."/>
            <person name="Rosenstiel P."/>
            <person name="Hippler M."/>
            <person name="Laroche J."/>
        </authorList>
    </citation>
    <scope>NUCLEOTIDE SEQUENCE [LARGE SCALE GENOMIC DNA]</scope>
    <source>
        <strain evidence="2 3">CCMP1005</strain>
    </source>
</reference>
<feature type="compositionally biased region" description="Acidic residues" evidence="1">
    <location>
        <begin position="188"/>
        <end position="200"/>
    </location>
</feature>
<keyword evidence="3" id="KW-1185">Reference proteome</keyword>
<organism evidence="2 3">
    <name type="scientific">Thalassiosira oceanica</name>
    <name type="common">Marine diatom</name>
    <dbReference type="NCBI Taxonomy" id="159749"/>
    <lineage>
        <taxon>Eukaryota</taxon>
        <taxon>Sar</taxon>
        <taxon>Stramenopiles</taxon>
        <taxon>Ochrophyta</taxon>
        <taxon>Bacillariophyta</taxon>
        <taxon>Coscinodiscophyceae</taxon>
        <taxon>Thalassiosirophycidae</taxon>
        <taxon>Thalassiosirales</taxon>
        <taxon>Thalassiosiraceae</taxon>
        <taxon>Thalassiosira</taxon>
    </lineage>
</organism>